<evidence type="ECO:0000313" key="1">
    <source>
        <dbReference type="EMBL" id="HGZ43816.1"/>
    </source>
</evidence>
<accession>A0A832I2Z7</accession>
<dbReference type="AlphaFoldDB" id="A0A832I2Z7"/>
<organism evidence="1">
    <name type="scientific">Eiseniibacteriota bacterium</name>
    <dbReference type="NCBI Taxonomy" id="2212470"/>
    <lineage>
        <taxon>Bacteria</taxon>
        <taxon>Candidatus Eiseniibacteriota</taxon>
    </lineage>
</organism>
<dbReference type="EMBL" id="DSQF01000022">
    <property type="protein sequence ID" value="HGZ43816.1"/>
    <property type="molecule type" value="Genomic_DNA"/>
</dbReference>
<sequence>MSRPPIAEVIARHDDALLAMPNVVGVYEGARPDGAPVIRVMLARRDAATARRVPRALEGWPVEVEVSGEIRAMPDSSE</sequence>
<comment type="caution">
    <text evidence="1">The sequence shown here is derived from an EMBL/GenBank/DDBJ whole genome shotgun (WGS) entry which is preliminary data.</text>
</comment>
<proteinExistence type="predicted"/>
<protein>
    <submittedName>
        <fullName evidence="1">Uncharacterized protein</fullName>
    </submittedName>
</protein>
<reference evidence="1" key="1">
    <citation type="journal article" date="2020" name="mSystems">
        <title>Genome- and Community-Level Interaction Insights into Carbon Utilization and Element Cycling Functions of Hydrothermarchaeota in Hydrothermal Sediment.</title>
        <authorList>
            <person name="Zhou Z."/>
            <person name="Liu Y."/>
            <person name="Xu W."/>
            <person name="Pan J."/>
            <person name="Luo Z.H."/>
            <person name="Li M."/>
        </authorList>
    </citation>
    <scope>NUCLEOTIDE SEQUENCE [LARGE SCALE GENOMIC DNA]</scope>
    <source>
        <strain evidence="1">SpSt-381</strain>
    </source>
</reference>
<name>A0A832I2Z7_UNCEI</name>
<gene>
    <name evidence="1" type="ORF">ENR23_10400</name>
</gene>